<protein>
    <submittedName>
        <fullName evidence="1">DUF3866 family protein</fullName>
    </submittedName>
</protein>
<dbReference type="OrthoDB" id="3401376at2"/>
<proteinExistence type="predicted"/>
<dbReference type="InterPro" id="IPR024479">
    <property type="entry name" value="DUF3866"/>
</dbReference>
<evidence type="ECO:0000313" key="1">
    <source>
        <dbReference type="EMBL" id="TBW22927.1"/>
    </source>
</evidence>
<dbReference type="RefSeq" id="WP_131280058.1">
    <property type="nucleotide sequence ID" value="NZ_JBHSLR010000009.1"/>
</dbReference>
<dbReference type="EMBL" id="SJDT01000002">
    <property type="protein sequence ID" value="TBW22927.1"/>
    <property type="molecule type" value="Genomic_DNA"/>
</dbReference>
<sequence length="365" mass="39245">MIIWRQGKITQFVHSWGDAGEYHILLDDGTTGKALAYYLMVGTPEIGDTVLVSAAAVKRGLGTGGYMFVVAIPDRLPADPPPHPGHIVKNRYSPTQYMVQGVDEQESAYHHILADAQHIDGMHVIGADLHSALPAIVGAIREKAPHARIAYVMGDGGALPAWFSQLAYRMRENGDILGTISCGQAFGGDLEAVNIYTGLLAAKHVWDADVAVIAQGPGNLGTGTRWGFSGTSIGEALNAAGILGGTPVAALRMSEADQRDRHFGISHHSMRILQDIVTHPCIVPTPALDACYVETKLGELIDSQLEELKAYSHLNIKEIDSHGLCEMLENSPYSLRTMGRNLSQDTINFIAAAAAGRYVGEELMK</sequence>
<keyword evidence="2" id="KW-1185">Reference proteome</keyword>
<reference evidence="1 2" key="1">
    <citation type="submission" date="2019-02" db="EMBL/GenBank/DDBJ databases">
        <title>Arcanobacterium bovis sp. nov., isolated from the milk of a cow with mastitis.</title>
        <authorList>
            <person name="Sammra O."/>
            <person name="Foster G."/>
            <person name="Hassan A."/>
            <person name="Alssahen M."/>
            <person name="Laemmler C."/>
            <person name="Borowiak M."/>
            <person name="Malorny B."/>
            <person name="Abdulmawjood A."/>
        </authorList>
    </citation>
    <scope>NUCLEOTIDE SEQUENCE [LARGE SCALE GENOMIC DNA]</scope>
    <source>
        <strain evidence="1 2">C605018/01/1</strain>
    </source>
</reference>
<dbReference type="Proteomes" id="UP000293036">
    <property type="component" value="Unassembled WGS sequence"/>
</dbReference>
<accession>A0A4Q9V2X0</accession>
<name>A0A4Q9V2X0_9ACTO</name>
<dbReference type="Pfam" id="PF12982">
    <property type="entry name" value="DUF3866"/>
    <property type="match status" value="1"/>
</dbReference>
<gene>
    <name evidence="1" type="ORF">EZJ44_03260</name>
</gene>
<comment type="caution">
    <text evidence="1">The sequence shown here is derived from an EMBL/GenBank/DDBJ whole genome shotgun (WGS) entry which is preliminary data.</text>
</comment>
<evidence type="ECO:0000313" key="2">
    <source>
        <dbReference type="Proteomes" id="UP000293036"/>
    </source>
</evidence>
<dbReference type="AlphaFoldDB" id="A0A4Q9V2X0"/>
<organism evidence="1 2">
    <name type="scientific">Arcanobacterium bovis</name>
    <dbReference type="NCBI Taxonomy" id="2529275"/>
    <lineage>
        <taxon>Bacteria</taxon>
        <taxon>Bacillati</taxon>
        <taxon>Actinomycetota</taxon>
        <taxon>Actinomycetes</taxon>
        <taxon>Actinomycetales</taxon>
        <taxon>Actinomycetaceae</taxon>
        <taxon>Arcanobacterium</taxon>
    </lineage>
</organism>